<accession>A0A011UGH7</accession>
<dbReference type="PATRIC" id="fig|1341156.4.peg.3340"/>
<dbReference type="RefSeq" id="WP_037286857.1">
    <property type="nucleotide sequence ID" value="NZ_JEOB01000002.1"/>
</dbReference>
<dbReference type="Pfam" id="PF14568">
    <property type="entry name" value="SUKH_6"/>
    <property type="match status" value="1"/>
</dbReference>
<feature type="domain" description="Knr4/Smi1-like" evidence="1">
    <location>
        <begin position="25"/>
        <end position="164"/>
    </location>
</feature>
<dbReference type="OrthoDB" id="4827574at2"/>
<evidence type="ECO:0000313" key="2">
    <source>
        <dbReference type="EMBL" id="EXM38250.1"/>
    </source>
</evidence>
<evidence type="ECO:0000259" key="1">
    <source>
        <dbReference type="SMART" id="SM00860"/>
    </source>
</evidence>
<organism evidence="3 4">
    <name type="scientific">Ruminococcus albus SY3</name>
    <dbReference type="NCBI Taxonomy" id="1341156"/>
    <lineage>
        <taxon>Bacteria</taxon>
        <taxon>Bacillati</taxon>
        <taxon>Bacillota</taxon>
        <taxon>Clostridia</taxon>
        <taxon>Eubacteriales</taxon>
        <taxon>Oscillospiraceae</taxon>
        <taxon>Ruminococcus</taxon>
    </lineage>
</organism>
<dbReference type="SMART" id="SM00860">
    <property type="entry name" value="SMI1_KNR4"/>
    <property type="match status" value="1"/>
</dbReference>
<evidence type="ECO:0000313" key="4">
    <source>
        <dbReference type="Proteomes" id="UP000021369"/>
    </source>
</evidence>
<dbReference type="Gene3D" id="3.40.1580.10">
    <property type="entry name" value="SMI1/KNR4-like"/>
    <property type="match status" value="1"/>
</dbReference>
<comment type="caution">
    <text evidence="3">The sequence shown here is derived from an EMBL/GenBank/DDBJ whole genome shotgun (WGS) entry which is preliminary data.</text>
</comment>
<dbReference type="Proteomes" id="UP000021369">
    <property type="component" value="Unassembled WGS sequence"/>
</dbReference>
<proteinExistence type="predicted"/>
<dbReference type="InterPro" id="IPR037883">
    <property type="entry name" value="Knr4/Smi1-like_sf"/>
</dbReference>
<dbReference type="AlphaFoldDB" id="A0A011UGH7"/>
<evidence type="ECO:0000313" key="3">
    <source>
        <dbReference type="EMBL" id="EXM39784.1"/>
    </source>
</evidence>
<dbReference type="EMBL" id="JEOB01000002">
    <property type="protein sequence ID" value="EXM39784.1"/>
    <property type="molecule type" value="Genomic_DNA"/>
</dbReference>
<dbReference type="EMBL" id="JEOB01000004">
    <property type="protein sequence ID" value="EXM38250.1"/>
    <property type="molecule type" value="Genomic_DNA"/>
</dbReference>
<name>A0A011UGH7_RUMAL</name>
<dbReference type="SUPFAM" id="SSF160631">
    <property type="entry name" value="SMI1/KNR4-like"/>
    <property type="match status" value="1"/>
</dbReference>
<keyword evidence="4" id="KW-1185">Reference proteome</keyword>
<protein>
    <recommendedName>
        <fullName evidence="1">Knr4/Smi1-like domain-containing protein</fullName>
    </recommendedName>
</protein>
<gene>
    <name evidence="3" type="ORF">RASY3_08355</name>
    <name evidence="2" type="ORF">RASY3_18740</name>
</gene>
<dbReference type="InterPro" id="IPR018958">
    <property type="entry name" value="Knr4/Smi1-like_dom"/>
</dbReference>
<reference evidence="3 4" key="1">
    <citation type="submission" date="2013-06" db="EMBL/GenBank/DDBJ databases">
        <title>Rumen cellulosomics: divergent fiber-degrading strategies revealed by comparative genome-wide analysis of six Ruminococcal strains.</title>
        <authorList>
            <person name="Dassa B."/>
            <person name="Borovok I."/>
            <person name="Lamed R."/>
            <person name="Flint H."/>
            <person name="Yeoman C.J."/>
            <person name="White B."/>
            <person name="Bayer E.A."/>
        </authorList>
    </citation>
    <scope>NUCLEOTIDE SEQUENCE [LARGE SCALE GENOMIC DNA]</scope>
    <source>
        <strain evidence="3 4">SY3</strain>
    </source>
</reference>
<sequence length="174" mass="20291">MFENFDFSDFWHDSQYALDEYVGESPTDEYIESIEKELGYKLPESYKYLIKQHNGGIPNNTAFRMDIPTTWSKDHISIEGIYGVDRKRDNSVCGETGTEFWIDEWEYPAIGIAICDTPSAGHEMVFLDYRECGKDGEPKVVYIEQENDMRIVPIADTFEEFIRGLISEDEFDYE</sequence>